<dbReference type="RefSeq" id="WP_150054145.1">
    <property type="nucleotide sequence ID" value="NZ_VWXT01000131.1"/>
</dbReference>
<gene>
    <name evidence="1" type="ORF">F3K53_09975</name>
</gene>
<organism evidence="1 2">
    <name type="scientific">Pseudomonas veronii</name>
    <dbReference type="NCBI Taxonomy" id="76761"/>
    <lineage>
        <taxon>Bacteria</taxon>
        <taxon>Pseudomonadati</taxon>
        <taxon>Pseudomonadota</taxon>
        <taxon>Gammaproteobacteria</taxon>
        <taxon>Pseudomonadales</taxon>
        <taxon>Pseudomonadaceae</taxon>
        <taxon>Pseudomonas</taxon>
    </lineage>
</organism>
<evidence type="ECO:0000313" key="1">
    <source>
        <dbReference type="EMBL" id="KAA6181559.1"/>
    </source>
</evidence>
<reference evidence="1 2" key="1">
    <citation type="submission" date="2019-09" db="EMBL/GenBank/DDBJ databases">
        <title>Genomic sequencing of 4 copper resistant soil isolates.</title>
        <authorList>
            <person name="Havryliuk O."/>
        </authorList>
    </citation>
    <scope>NUCLEOTIDE SEQUENCE [LARGE SCALE GENOMIC DNA]</scope>
    <source>
        <strain evidence="1 2">UKR4</strain>
    </source>
</reference>
<evidence type="ECO:0000313" key="2">
    <source>
        <dbReference type="Proteomes" id="UP000323909"/>
    </source>
</evidence>
<dbReference type="Proteomes" id="UP000323909">
    <property type="component" value="Unassembled WGS sequence"/>
</dbReference>
<proteinExistence type="predicted"/>
<sequence>MQDTLDELRQGQVLRQAADRQLMTALIRHLKTAHTAGVEVPEHSSLGCWLQLHRQALERPNVRARLPLDLDLASLDVEPHATQLKLPVQRVLNFYGYPHPRHRGQLRVITQALDQLNTFATSTSGLNDQLERLDQDLHQIADSLENLLDEDDFSLFSSYKTYLKLDSGSFWASTQQTGAALLAALTTHPAFLALDPVQGLQPGAYAFDPATRCLSGRNAWGTPVDIGIAHLLPLPEEARLQPLVEVAEQLGTFVHQSGLFSLAQLLGCHDLPVPDTPEEARALVATLRQSTPLTLPPVSDLAGSDLALMQHLHWLALDQDRDIMAEGLSALIKDKPNATILDTARVILTPASNSGALHGGAMRHPAITVRAACGPFTLKQLLQHHQLDLPDTVGDAQDTLQNLKMNLPRRPPYGDYHTLLSPTARSPIGLGSEARKTMVETVNRGRPDNAPRLLDRLCDALLRDKSADDVRRQADHLLTQLLGLEPTRQLGQQLIEALHWYGQHPDEPTNQTSLGLLVLSALILDLDPAAGEGSYTLAGFNLAAGTHWGQSHADLRLGLELHLVRACKVSTAAAPLAAHLLLAGGAPEFLVQALPATLCYRTSITWMTFKQGVMMAQAMAPGSAPHMTYDDMITLASQPPATFQQQRWREYTATSTLLDWAIAQGELPERENGHYQVDEINTLKRRLTQRLHALKKALITFASEVPSRRSIALADLKQVFPTQPLLETACLWRPVPPIASSSLRFPMHHHERSNYSLHSLVELHMDGQLDDSRWQTTEPEMDLTQLRQSFGRLGNINERFDNAFGAFIERMKEAYITTIEDLLAQLPLADRVHLQQADLQLLVLKKEPGKDLALLSAQEDIARTARMGVILRGTSATAVCEYELFPLLNRALKRCGPPLVFSEGGTPIPVTTGGPHSTRPITTLLEGDELPVDWEAYASGRPPRPGARSKVIVHTLWSLSPTPASAPPLAPLTYGSTVNRAIAQAIVQQHFFLEVDTLRRHARGSTQREQIQQRWDRLLARLKTLVPLWSCTEDIASADTRRVIDGGYACFIDLLTLLFPTQRFFKASLAVLKRTAPLPIKLLQLSRLSSAFLQSVLNPLEGIPGLFRLARSGLIHLSASARQIIDTAIRQVQRLTADIPLMDYPKLLARADIGSGTVLRGSDFVRVNAILHRNHWHACYPFSTHPYGPPMPNFRLDSAINVSPMQAANGYQALVSERLFTTQPLVIARTDVTDLLDADTLLRLEHQVPTHLDDLTSPAYFKVAEGFESLCAPARNKRSPIPLVCFSKKLAAFNASIHQRRAQAVEHIRLIPAPAVGSHHRTLVYNRRVYEATPQGTTFELTPVVMEAPLTYKAQVNGKLIDEPQFGLPGDQLDNLLNRHTRVVELEGLTQAIDDRRTLRAMATDLTSTHTQLIVEADIGVFYEAIVTATAPTLQFNQLDFSLGGTHEQRIRAFGQYKLNYSMAAGLVHNPPLVNLPTLEVLYGQLARRGFNPQKIERLRTQASSLPPLKQRELLLNASDQGQRLGMSVAVAPIRLEHWPLYTAQPAAGPVQTINQYLAEQAQASTLRMVKSTGIGSANVTGQGTSELTRLSVAEPLVMWQYSRTGHPNYTEVILKTGAGNCDQMAHVAHAQLRINGAAAQVWGMTPPAHAFVVVGIQPPTLGTTVDFKEPGWAGLWICDPWAEIVCPAADYMRQLNIKMHAWFLQDFSVFFQHQGTYRWGKANDPQWLALLNQSVKRPQR</sequence>
<name>A0A5M8FA68_PSEVE</name>
<dbReference type="EMBL" id="VWXT01000131">
    <property type="protein sequence ID" value="KAA6181559.1"/>
    <property type="molecule type" value="Genomic_DNA"/>
</dbReference>
<protein>
    <submittedName>
        <fullName evidence="1">Uncharacterized protein</fullName>
    </submittedName>
</protein>
<comment type="caution">
    <text evidence="1">The sequence shown here is derived from an EMBL/GenBank/DDBJ whole genome shotgun (WGS) entry which is preliminary data.</text>
</comment>
<accession>A0A5M8FA68</accession>